<evidence type="ECO:0000313" key="10">
    <source>
        <dbReference type="Proteomes" id="UP000199315"/>
    </source>
</evidence>
<feature type="transmembrane region" description="Helical" evidence="7">
    <location>
        <begin position="12"/>
        <end position="32"/>
    </location>
</feature>
<comment type="similarity">
    <text evidence="2">Belongs to the major facilitator superfamily. MFSD6 family.</text>
</comment>
<proteinExistence type="inferred from homology"/>
<evidence type="ECO:0000256" key="2">
    <source>
        <dbReference type="ARBA" id="ARBA00005241"/>
    </source>
</evidence>
<keyword evidence="6 7" id="KW-0472">Membrane</keyword>
<protein>
    <submittedName>
        <fullName evidence="9">MFS_1 like family protein</fullName>
    </submittedName>
</protein>
<evidence type="ECO:0000256" key="6">
    <source>
        <dbReference type="ARBA" id="ARBA00023136"/>
    </source>
</evidence>
<dbReference type="PANTHER" id="PTHR16172:SF41">
    <property type="entry name" value="MAJOR FACILITATOR SUPERFAMILY DOMAIN-CONTAINING PROTEIN 6-LIKE"/>
    <property type="match status" value="1"/>
</dbReference>
<dbReference type="AlphaFoldDB" id="A0A1D3TU51"/>
<name>A0A1D3TU51_9FIRM</name>
<keyword evidence="4 7" id="KW-0812">Transmembrane</keyword>
<dbReference type="PROSITE" id="PS50850">
    <property type="entry name" value="MFS"/>
    <property type="match status" value="1"/>
</dbReference>
<keyword evidence="5 7" id="KW-1133">Transmembrane helix</keyword>
<dbReference type="PANTHER" id="PTHR16172">
    <property type="entry name" value="MAJOR FACILITATOR SUPERFAMILY DOMAIN-CONTAINING PROTEIN 6-LIKE"/>
    <property type="match status" value="1"/>
</dbReference>
<dbReference type="InterPro" id="IPR024989">
    <property type="entry name" value="MFS_assoc_dom"/>
</dbReference>
<dbReference type="InterPro" id="IPR051717">
    <property type="entry name" value="MFS_MFSD6"/>
</dbReference>
<dbReference type="SUPFAM" id="SSF103473">
    <property type="entry name" value="MFS general substrate transporter"/>
    <property type="match status" value="1"/>
</dbReference>
<reference evidence="9 10" key="1">
    <citation type="submission" date="2016-09" db="EMBL/GenBank/DDBJ databases">
        <authorList>
            <person name="Capua I."/>
            <person name="De Benedictis P."/>
            <person name="Joannis T."/>
            <person name="Lombin L.H."/>
            <person name="Cattoli G."/>
        </authorList>
    </citation>
    <scope>NUCLEOTIDE SEQUENCE [LARGE SCALE GENOMIC DNA]</scope>
    <source>
        <strain evidence="9 10">GluBS11</strain>
    </source>
</reference>
<feature type="transmembrane region" description="Helical" evidence="7">
    <location>
        <begin position="266"/>
        <end position="283"/>
    </location>
</feature>
<dbReference type="Pfam" id="PF12832">
    <property type="entry name" value="MFS_1_like"/>
    <property type="match status" value="1"/>
</dbReference>
<evidence type="ECO:0000259" key="8">
    <source>
        <dbReference type="PROSITE" id="PS50850"/>
    </source>
</evidence>
<keyword evidence="3" id="KW-0813">Transport</keyword>
<feature type="transmembrane region" description="Helical" evidence="7">
    <location>
        <begin position="358"/>
        <end position="376"/>
    </location>
</feature>
<organism evidence="9 10">
    <name type="scientific">Anaerobium acetethylicum</name>
    <dbReference type="NCBI Taxonomy" id="1619234"/>
    <lineage>
        <taxon>Bacteria</taxon>
        <taxon>Bacillati</taxon>
        <taxon>Bacillota</taxon>
        <taxon>Clostridia</taxon>
        <taxon>Lachnospirales</taxon>
        <taxon>Lachnospiraceae</taxon>
        <taxon>Anaerobium</taxon>
    </lineage>
</organism>
<dbReference type="Proteomes" id="UP000199315">
    <property type="component" value="Unassembled WGS sequence"/>
</dbReference>
<comment type="subcellular location">
    <subcellularLocation>
        <location evidence="1">Cell membrane</location>
        <topology evidence="1">Multi-pass membrane protein</topology>
    </subcellularLocation>
</comment>
<dbReference type="Gene3D" id="1.20.1250.20">
    <property type="entry name" value="MFS general substrate transporter like domains"/>
    <property type="match status" value="2"/>
</dbReference>
<feature type="transmembrane region" description="Helical" evidence="7">
    <location>
        <begin position="44"/>
        <end position="63"/>
    </location>
</feature>
<evidence type="ECO:0000256" key="3">
    <source>
        <dbReference type="ARBA" id="ARBA00022448"/>
    </source>
</evidence>
<feature type="transmembrane region" description="Helical" evidence="7">
    <location>
        <begin position="204"/>
        <end position="224"/>
    </location>
</feature>
<evidence type="ECO:0000256" key="4">
    <source>
        <dbReference type="ARBA" id="ARBA00022692"/>
    </source>
</evidence>
<dbReference type="InterPro" id="IPR020846">
    <property type="entry name" value="MFS_dom"/>
</dbReference>
<feature type="transmembrane region" description="Helical" evidence="7">
    <location>
        <begin position="295"/>
        <end position="315"/>
    </location>
</feature>
<sequence>MIVKQLDRNLKIIYFSMFGSMACFFPFLAVYLQSKGLDLKQIGIMFALWSVTGVVANPIWGFFTDRYSYKKASIMITMGLSAFAIYALVFADSFFAIAVAIVLFFGVQAPINTITDAYTYEIISQNEELHFGKIRFMGSLGYALVSFSMGMVVKMLGINTNFIGYSIAVVIALLCVSRINYKGQTTGAILQVKDVGIQLRDRRFLYYILLIVFLSISFGANNAYMSILINHNGGDFFQLGLVGFVIAMSEFPSLQMGSRLLKCFGDINILLAGLFFYAVRYFLNSVGTTSEMLIAVQAMQSLTYPLFLISTYDFIARTTPQEMRTTALTINAAAMGVGSLIGNVGGGAVLEFVSLSGLYKMLAVICLVSCLFVFGLKRLDAGYGNGGT</sequence>
<dbReference type="GO" id="GO:0005886">
    <property type="term" value="C:plasma membrane"/>
    <property type="evidence" value="ECO:0007669"/>
    <property type="project" value="UniProtKB-SubCell"/>
</dbReference>
<feature type="transmembrane region" description="Helical" evidence="7">
    <location>
        <begin position="327"/>
        <end position="346"/>
    </location>
</feature>
<evidence type="ECO:0000256" key="7">
    <source>
        <dbReference type="SAM" id="Phobius"/>
    </source>
</evidence>
<dbReference type="STRING" id="1619234.SAMN05421730_10129"/>
<dbReference type="InterPro" id="IPR036259">
    <property type="entry name" value="MFS_trans_sf"/>
</dbReference>
<feature type="domain" description="Major facilitator superfamily (MFS) profile" evidence="8">
    <location>
        <begin position="152"/>
        <end position="388"/>
    </location>
</feature>
<keyword evidence="10" id="KW-1185">Reference proteome</keyword>
<dbReference type="EMBL" id="FMKA01000012">
    <property type="protein sequence ID" value="SCP97580.1"/>
    <property type="molecule type" value="Genomic_DNA"/>
</dbReference>
<feature type="transmembrane region" description="Helical" evidence="7">
    <location>
        <begin position="95"/>
        <end position="115"/>
    </location>
</feature>
<dbReference type="PROSITE" id="PS51257">
    <property type="entry name" value="PROKAR_LIPOPROTEIN"/>
    <property type="match status" value="1"/>
</dbReference>
<evidence type="ECO:0000256" key="5">
    <source>
        <dbReference type="ARBA" id="ARBA00022989"/>
    </source>
</evidence>
<gene>
    <name evidence="9" type="ORF">SAMN05421730_10129</name>
</gene>
<feature type="transmembrane region" description="Helical" evidence="7">
    <location>
        <begin position="236"/>
        <end position="254"/>
    </location>
</feature>
<dbReference type="GO" id="GO:0022857">
    <property type="term" value="F:transmembrane transporter activity"/>
    <property type="evidence" value="ECO:0007669"/>
    <property type="project" value="InterPro"/>
</dbReference>
<evidence type="ECO:0000256" key="1">
    <source>
        <dbReference type="ARBA" id="ARBA00004651"/>
    </source>
</evidence>
<accession>A0A1D3TU51</accession>
<evidence type="ECO:0000313" key="9">
    <source>
        <dbReference type="EMBL" id="SCP97580.1"/>
    </source>
</evidence>
<dbReference type="OrthoDB" id="85643at2"/>
<feature type="transmembrane region" description="Helical" evidence="7">
    <location>
        <begin position="162"/>
        <end position="181"/>
    </location>
</feature>
<dbReference type="RefSeq" id="WP_091233856.1">
    <property type="nucleotide sequence ID" value="NZ_FMKA01000012.1"/>
</dbReference>